<dbReference type="EC" id="1.1.1.1" evidence="3"/>
<proteinExistence type="inferred from homology"/>
<dbReference type="InterPro" id="IPR002328">
    <property type="entry name" value="ADH_Zn_CS"/>
</dbReference>
<dbReference type="InterPro" id="IPR020843">
    <property type="entry name" value="ER"/>
</dbReference>
<dbReference type="AlphaFoldDB" id="A0A1Q4HBC9"/>
<dbReference type="SUPFAM" id="SSF51735">
    <property type="entry name" value="NAD(P)-binding Rossmann-fold domains"/>
    <property type="match status" value="1"/>
</dbReference>
<reference evidence="12 13" key="1">
    <citation type="submission" date="2017-10" db="EMBL/GenBank/DDBJ databases">
        <title>The new phylogeny of genus Mycobacterium.</title>
        <authorList>
            <person name="Tortoli E."/>
            <person name="Trovato A."/>
            <person name="Cirillo D.M."/>
        </authorList>
    </citation>
    <scope>NUCLEOTIDE SEQUENCE [LARGE SCALE GENOMIC DNA]</scope>
    <source>
        <strain evidence="12 13">IP141170001</strain>
    </source>
</reference>
<keyword evidence="5 10" id="KW-0862">Zinc</keyword>
<dbReference type="SMART" id="SM00829">
    <property type="entry name" value="PKS_ER"/>
    <property type="match status" value="1"/>
</dbReference>
<evidence type="ECO:0000256" key="7">
    <source>
        <dbReference type="ARBA" id="ARBA00023027"/>
    </source>
</evidence>
<dbReference type="Proteomes" id="UP000220340">
    <property type="component" value="Unassembled WGS sequence"/>
</dbReference>
<gene>
    <name evidence="12" type="ORF">CRI78_18335</name>
</gene>
<dbReference type="Pfam" id="PF08240">
    <property type="entry name" value="ADH_N"/>
    <property type="match status" value="1"/>
</dbReference>
<dbReference type="GO" id="GO:0004022">
    <property type="term" value="F:alcohol dehydrogenase (NAD+) activity"/>
    <property type="evidence" value="ECO:0007669"/>
    <property type="project" value="UniProtKB-EC"/>
</dbReference>
<dbReference type="CDD" id="cd08279">
    <property type="entry name" value="Zn_ADH_class_III"/>
    <property type="match status" value="1"/>
</dbReference>
<comment type="similarity">
    <text evidence="2 10">Belongs to the zinc-containing alcohol dehydrogenase family.</text>
</comment>
<dbReference type="STRING" id="1801.BRW64_16100"/>
<dbReference type="GO" id="GO:0051903">
    <property type="term" value="F:S-(hydroxymethyl)glutathione dehydrogenase [NAD(P)+] activity"/>
    <property type="evidence" value="ECO:0007669"/>
    <property type="project" value="TreeGrafter"/>
</dbReference>
<evidence type="ECO:0000256" key="3">
    <source>
        <dbReference type="ARBA" id="ARBA00013190"/>
    </source>
</evidence>
<dbReference type="SUPFAM" id="SSF50129">
    <property type="entry name" value="GroES-like"/>
    <property type="match status" value="2"/>
</dbReference>
<keyword evidence="6" id="KW-0560">Oxidoreductase</keyword>
<evidence type="ECO:0000256" key="2">
    <source>
        <dbReference type="ARBA" id="ARBA00008072"/>
    </source>
</evidence>
<evidence type="ECO:0000259" key="11">
    <source>
        <dbReference type="SMART" id="SM00829"/>
    </source>
</evidence>
<dbReference type="InterPro" id="IPR011032">
    <property type="entry name" value="GroES-like_sf"/>
</dbReference>
<comment type="catalytic activity">
    <reaction evidence="8">
        <text>a secondary alcohol + NAD(+) = a ketone + NADH + H(+)</text>
        <dbReference type="Rhea" id="RHEA:10740"/>
        <dbReference type="ChEBI" id="CHEBI:15378"/>
        <dbReference type="ChEBI" id="CHEBI:17087"/>
        <dbReference type="ChEBI" id="CHEBI:35681"/>
        <dbReference type="ChEBI" id="CHEBI:57540"/>
        <dbReference type="ChEBI" id="CHEBI:57945"/>
        <dbReference type="EC" id="1.1.1.1"/>
    </reaction>
</comment>
<dbReference type="GO" id="GO:0005829">
    <property type="term" value="C:cytosol"/>
    <property type="evidence" value="ECO:0007669"/>
    <property type="project" value="TreeGrafter"/>
</dbReference>
<evidence type="ECO:0000313" key="13">
    <source>
        <dbReference type="Proteomes" id="UP000220340"/>
    </source>
</evidence>
<dbReference type="EMBL" id="PDCR01000024">
    <property type="protein sequence ID" value="PEG52965.1"/>
    <property type="molecule type" value="Genomic_DNA"/>
</dbReference>
<dbReference type="Gene3D" id="3.40.50.720">
    <property type="entry name" value="NAD(P)-binding Rossmann-like Domain"/>
    <property type="match status" value="1"/>
</dbReference>
<dbReference type="PANTHER" id="PTHR43880:SF12">
    <property type="entry name" value="ALCOHOL DEHYDROGENASE CLASS-3"/>
    <property type="match status" value="1"/>
</dbReference>
<comment type="catalytic activity">
    <reaction evidence="9">
        <text>a primary alcohol + NAD(+) = an aldehyde + NADH + H(+)</text>
        <dbReference type="Rhea" id="RHEA:10736"/>
        <dbReference type="ChEBI" id="CHEBI:15378"/>
        <dbReference type="ChEBI" id="CHEBI:15734"/>
        <dbReference type="ChEBI" id="CHEBI:17478"/>
        <dbReference type="ChEBI" id="CHEBI:57540"/>
        <dbReference type="ChEBI" id="CHEBI:57945"/>
        <dbReference type="EC" id="1.1.1.1"/>
    </reaction>
</comment>
<dbReference type="InterPro" id="IPR023921">
    <property type="entry name" value="ADH_Zn_actinomycetes"/>
</dbReference>
<evidence type="ECO:0000256" key="8">
    <source>
        <dbReference type="ARBA" id="ARBA00049164"/>
    </source>
</evidence>
<comment type="caution">
    <text evidence="12">The sequence shown here is derived from an EMBL/GenBank/DDBJ whole genome shotgun (WGS) entry which is preliminary data.</text>
</comment>
<evidence type="ECO:0000256" key="1">
    <source>
        <dbReference type="ARBA" id="ARBA00001947"/>
    </source>
</evidence>
<dbReference type="InterPro" id="IPR013154">
    <property type="entry name" value="ADH-like_N"/>
</dbReference>
<dbReference type="NCBIfam" id="TIGR03989">
    <property type="entry name" value="Rxyl_3153"/>
    <property type="match status" value="1"/>
</dbReference>
<sequence length="373" mass="38733">MKTKGALLWEPGTNSGWSVEEIEIDPPKQHEVLVKLAASGICHSDNHFDDGVIPIPFAPLLGGHEGAGVIVEVGPGVTDLAVGDHVVMSFLPACGHCDLCASGRGNLCVLGAGILGGVAPDGTHRVHARGQGVGCMSYLGTFAPYVCAPRNSVTKIGKDIPLDKAALIGCGVPTGWGSSVYAADMQLGDTVVILGIGGVGINAVQGAVHKGARDIIAIDPVAFKRDKAKEFGATHAVSSIEEAAPILAQLTNGQGAHRVIITVGVLAGDLLAGAEAMTRPGGVMVLTSAAPATQMDVQINLFSVAMSGKRLQGSLYGDTIARNDVPRICDLYRGGKLKLDELITQTYRLEDINQAFSDMKDGKNLRGVIVYDD</sequence>
<comment type="cofactor">
    <cofactor evidence="1 10">
        <name>Zn(2+)</name>
        <dbReference type="ChEBI" id="CHEBI:29105"/>
    </cofactor>
</comment>
<dbReference type="Gene3D" id="3.90.180.10">
    <property type="entry name" value="Medium-chain alcohol dehydrogenases, catalytic domain"/>
    <property type="match status" value="1"/>
</dbReference>
<dbReference type="OrthoDB" id="334894at2"/>
<organism evidence="12 13">
    <name type="scientific">Mycolicibacterium diernhoferi</name>
    <dbReference type="NCBI Taxonomy" id="1801"/>
    <lineage>
        <taxon>Bacteria</taxon>
        <taxon>Bacillati</taxon>
        <taxon>Actinomycetota</taxon>
        <taxon>Actinomycetes</taxon>
        <taxon>Mycobacteriales</taxon>
        <taxon>Mycobacteriaceae</taxon>
        <taxon>Mycolicibacterium</taxon>
    </lineage>
</organism>
<keyword evidence="13" id="KW-1185">Reference proteome</keyword>
<dbReference type="GO" id="GO:0008270">
    <property type="term" value="F:zinc ion binding"/>
    <property type="evidence" value="ECO:0007669"/>
    <property type="project" value="InterPro"/>
</dbReference>
<dbReference type="Pfam" id="PF00107">
    <property type="entry name" value="ADH_zinc_N"/>
    <property type="match status" value="1"/>
</dbReference>
<dbReference type="GO" id="GO:0046294">
    <property type="term" value="P:formaldehyde catabolic process"/>
    <property type="evidence" value="ECO:0007669"/>
    <property type="project" value="TreeGrafter"/>
</dbReference>
<protein>
    <recommendedName>
        <fullName evidence="3">alcohol dehydrogenase</fullName>
        <ecNumber evidence="3">1.1.1.1</ecNumber>
    </recommendedName>
</protein>
<accession>A0A1Q4HBC9</accession>
<evidence type="ECO:0000256" key="4">
    <source>
        <dbReference type="ARBA" id="ARBA00022723"/>
    </source>
</evidence>
<evidence type="ECO:0000256" key="10">
    <source>
        <dbReference type="RuleBase" id="RU361277"/>
    </source>
</evidence>
<dbReference type="RefSeq" id="WP_073857266.1">
    <property type="nucleotide sequence ID" value="NZ_BAAATC010000021.1"/>
</dbReference>
<evidence type="ECO:0000313" key="12">
    <source>
        <dbReference type="EMBL" id="PEG52965.1"/>
    </source>
</evidence>
<dbReference type="InterPro" id="IPR013149">
    <property type="entry name" value="ADH-like_C"/>
</dbReference>
<evidence type="ECO:0000256" key="5">
    <source>
        <dbReference type="ARBA" id="ARBA00022833"/>
    </source>
</evidence>
<keyword evidence="7" id="KW-0520">NAD</keyword>
<evidence type="ECO:0000256" key="9">
    <source>
        <dbReference type="ARBA" id="ARBA00049243"/>
    </source>
</evidence>
<feature type="domain" description="Enoyl reductase (ER)" evidence="11">
    <location>
        <begin position="12"/>
        <end position="369"/>
    </location>
</feature>
<dbReference type="PROSITE" id="PS00059">
    <property type="entry name" value="ADH_ZINC"/>
    <property type="match status" value="1"/>
</dbReference>
<keyword evidence="4 10" id="KW-0479">Metal-binding</keyword>
<evidence type="ECO:0000256" key="6">
    <source>
        <dbReference type="ARBA" id="ARBA00023002"/>
    </source>
</evidence>
<dbReference type="InterPro" id="IPR036291">
    <property type="entry name" value="NAD(P)-bd_dom_sf"/>
</dbReference>
<dbReference type="PANTHER" id="PTHR43880">
    <property type="entry name" value="ALCOHOL DEHYDROGENASE"/>
    <property type="match status" value="1"/>
</dbReference>
<name>A0A1Q4HBC9_9MYCO</name>